<proteinExistence type="predicted"/>
<feature type="non-terminal residue" evidence="2">
    <location>
        <position position="67"/>
    </location>
</feature>
<sequence length="67" mass="7415">MEVPRFTFAPEPRVGESARAGEAPPEITGPLTRREGSPGLAVQRYLGMPKEGCHDAFWSLADRYARQ</sequence>
<evidence type="ECO:0000256" key="1">
    <source>
        <dbReference type="SAM" id="MobiDB-lite"/>
    </source>
</evidence>
<name>X0X2F2_9ZZZZ</name>
<gene>
    <name evidence="2" type="ORF">S01H1_73680</name>
</gene>
<evidence type="ECO:0000313" key="2">
    <source>
        <dbReference type="EMBL" id="GAG30823.1"/>
    </source>
</evidence>
<comment type="caution">
    <text evidence="2">The sequence shown here is derived from an EMBL/GenBank/DDBJ whole genome shotgun (WGS) entry which is preliminary data.</text>
</comment>
<protein>
    <submittedName>
        <fullName evidence="2">Uncharacterized protein</fullName>
    </submittedName>
</protein>
<organism evidence="2">
    <name type="scientific">marine sediment metagenome</name>
    <dbReference type="NCBI Taxonomy" id="412755"/>
    <lineage>
        <taxon>unclassified sequences</taxon>
        <taxon>metagenomes</taxon>
        <taxon>ecological metagenomes</taxon>
    </lineage>
</organism>
<accession>X0X2F2</accession>
<dbReference type="EMBL" id="BARS01049242">
    <property type="protein sequence ID" value="GAG30823.1"/>
    <property type="molecule type" value="Genomic_DNA"/>
</dbReference>
<reference evidence="2" key="1">
    <citation type="journal article" date="2014" name="Front. Microbiol.">
        <title>High frequency of phylogenetically diverse reductive dehalogenase-homologous genes in deep subseafloor sedimentary metagenomes.</title>
        <authorList>
            <person name="Kawai M."/>
            <person name="Futagami T."/>
            <person name="Toyoda A."/>
            <person name="Takaki Y."/>
            <person name="Nishi S."/>
            <person name="Hori S."/>
            <person name="Arai W."/>
            <person name="Tsubouchi T."/>
            <person name="Morono Y."/>
            <person name="Uchiyama I."/>
            <person name="Ito T."/>
            <person name="Fujiyama A."/>
            <person name="Inagaki F."/>
            <person name="Takami H."/>
        </authorList>
    </citation>
    <scope>NUCLEOTIDE SEQUENCE</scope>
    <source>
        <strain evidence="2">Expedition CK06-06</strain>
    </source>
</reference>
<feature type="region of interest" description="Disordered" evidence="1">
    <location>
        <begin position="1"/>
        <end position="37"/>
    </location>
</feature>
<dbReference type="AlphaFoldDB" id="X0X2F2"/>